<accession>A0A7D9EKP3</accession>
<keyword evidence="1" id="KW-0175">Coiled coil</keyword>
<evidence type="ECO:0000256" key="1">
    <source>
        <dbReference type="SAM" id="Coils"/>
    </source>
</evidence>
<evidence type="ECO:0000313" key="3">
    <source>
        <dbReference type="EMBL" id="CAB4011231.1"/>
    </source>
</evidence>
<feature type="coiled-coil region" evidence="1">
    <location>
        <begin position="92"/>
        <end position="130"/>
    </location>
</feature>
<comment type="caution">
    <text evidence="3">The sequence shown here is derived from an EMBL/GenBank/DDBJ whole genome shotgun (WGS) entry which is preliminary data.</text>
</comment>
<proteinExistence type="predicted"/>
<dbReference type="AlphaFoldDB" id="A0A7D9EKP3"/>
<gene>
    <name evidence="3" type="ORF">PACLA_8A029720</name>
</gene>
<evidence type="ECO:0000256" key="2">
    <source>
        <dbReference type="SAM" id="MobiDB-lite"/>
    </source>
</evidence>
<sequence length="313" mass="35530">FKYGNGLERASAKIGKGILCEVSEDILIKLAVFLKLDEVKYQGKSKLSITRLLRREIEEQVAQIEDENQCRVFLEKIRGQLIEITDKEAPPKEIENKELEVLKQQLDNLEKDHQKQVEALQSKMEESELKATATSVSKPTTNDLKSVLRREFKINGQTGEPGQKDKLTFVSLVRQIESASSKGYSETEVIDEAGVKIKYDESLVQGLFLHSLETGLHHEAVRTKLRPFLQQPDITDELLIEQMNIIVSTETERQKKFGKASQAQQRKINNVQTVKSSSADVEKPIEQDLLNKVVKEKKGPKQKTVKDSKSRTC</sequence>
<organism evidence="3 4">
    <name type="scientific">Paramuricea clavata</name>
    <name type="common">Red gorgonian</name>
    <name type="synonym">Violescent sea-whip</name>
    <dbReference type="NCBI Taxonomy" id="317549"/>
    <lineage>
        <taxon>Eukaryota</taxon>
        <taxon>Metazoa</taxon>
        <taxon>Cnidaria</taxon>
        <taxon>Anthozoa</taxon>
        <taxon>Octocorallia</taxon>
        <taxon>Malacalcyonacea</taxon>
        <taxon>Plexauridae</taxon>
        <taxon>Paramuricea</taxon>
    </lineage>
</organism>
<dbReference type="EMBL" id="CACRXK020007076">
    <property type="protein sequence ID" value="CAB4011231.1"/>
    <property type="molecule type" value="Genomic_DNA"/>
</dbReference>
<feature type="region of interest" description="Disordered" evidence="2">
    <location>
        <begin position="259"/>
        <end position="280"/>
    </location>
</feature>
<reference evidence="3" key="1">
    <citation type="submission" date="2020-04" db="EMBL/GenBank/DDBJ databases">
        <authorList>
            <person name="Alioto T."/>
            <person name="Alioto T."/>
            <person name="Gomez Garrido J."/>
        </authorList>
    </citation>
    <scope>NUCLEOTIDE SEQUENCE</scope>
    <source>
        <strain evidence="3">A484AB</strain>
    </source>
</reference>
<feature type="region of interest" description="Disordered" evidence="2">
    <location>
        <begin position="292"/>
        <end position="313"/>
    </location>
</feature>
<feature type="compositionally biased region" description="Basic and acidic residues" evidence="2">
    <location>
        <begin position="293"/>
        <end position="313"/>
    </location>
</feature>
<evidence type="ECO:0000313" key="4">
    <source>
        <dbReference type="Proteomes" id="UP001152795"/>
    </source>
</evidence>
<name>A0A7D9EKP3_PARCT</name>
<keyword evidence="4" id="KW-1185">Reference proteome</keyword>
<feature type="non-terminal residue" evidence="3">
    <location>
        <position position="313"/>
    </location>
</feature>
<protein>
    <submittedName>
        <fullName evidence="3">Uncharacterized protein</fullName>
    </submittedName>
</protein>
<feature type="compositionally biased region" description="Polar residues" evidence="2">
    <location>
        <begin position="261"/>
        <end position="279"/>
    </location>
</feature>
<dbReference type="OrthoDB" id="10068084at2759"/>
<dbReference type="Proteomes" id="UP001152795">
    <property type="component" value="Unassembled WGS sequence"/>
</dbReference>